<keyword evidence="2" id="KW-1185">Reference proteome</keyword>
<sequence length="273" mass="31791">MEFNDWFNPPTPARVGVQQNEISFKCSEVPIDGSLVSLTGEVVEAQKYQSTQLNSKQELLSSLQLELENALKVYDEAELDLKSLNRKLYLMQDSSLTLKKNCSELQTDIVSILKEKQCLHNKLLESTWSQCKSAKEFQIYTEKMESFKKNMDLYFENNEVHKHIKILHSQILENKQTVNVLSNEEQFSSRDEVTEAVRDLKEQEKDVERSQKNMCNLKEQTILLRKEVDAINKRNAAQLSRLKHHLEEKKKRCSALKVEIASLERKLKELEKS</sequence>
<dbReference type="RefSeq" id="XP_065673001.1">
    <property type="nucleotide sequence ID" value="XM_065816929.1"/>
</dbReference>
<dbReference type="Proteomes" id="UP001652625">
    <property type="component" value="Chromosome 13"/>
</dbReference>
<evidence type="ECO:0000313" key="3">
    <source>
        <dbReference type="RefSeq" id="XP_065673001.1"/>
    </source>
</evidence>
<reference evidence="3" key="1">
    <citation type="submission" date="2025-08" db="UniProtKB">
        <authorList>
            <consortium name="RefSeq"/>
        </authorList>
    </citation>
    <scope>IDENTIFICATION</scope>
</reference>
<keyword evidence="1" id="KW-0175">Coiled coil</keyword>
<accession>A0ABM4DF02</accession>
<feature type="coiled-coil region" evidence="1">
    <location>
        <begin position="53"/>
        <end position="87"/>
    </location>
</feature>
<dbReference type="GeneID" id="105845730"/>
<protein>
    <submittedName>
        <fullName evidence="3">Early endosome antigen 1 isoform X4</fullName>
    </submittedName>
</protein>
<gene>
    <name evidence="3" type="primary">LOC105845730</name>
</gene>
<feature type="coiled-coil region" evidence="1">
    <location>
        <begin position="190"/>
        <end position="273"/>
    </location>
</feature>
<evidence type="ECO:0000313" key="2">
    <source>
        <dbReference type="Proteomes" id="UP001652625"/>
    </source>
</evidence>
<evidence type="ECO:0000256" key="1">
    <source>
        <dbReference type="SAM" id="Coils"/>
    </source>
</evidence>
<proteinExistence type="predicted"/>
<name>A0ABM4DF02_HYDVU</name>
<organism evidence="2 3">
    <name type="scientific">Hydra vulgaris</name>
    <name type="common">Hydra</name>
    <name type="synonym">Hydra attenuata</name>
    <dbReference type="NCBI Taxonomy" id="6087"/>
    <lineage>
        <taxon>Eukaryota</taxon>
        <taxon>Metazoa</taxon>
        <taxon>Cnidaria</taxon>
        <taxon>Hydrozoa</taxon>
        <taxon>Hydroidolina</taxon>
        <taxon>Anthoathecata</taxon>
        <taxon>Aplanulata</taxon>
        <taxon>Hydridae</taxon>
        <taxon>Hydra</taxon>
    </lineage>
</organism>